<dbReference type="InterPro" id="IPR011855">
    <property type="entry name" value="Phgtail_TP901_1"/>
</dbReference>
<keyword evidence="2" id="KW-1185">Reference proteome</keyword>
<accession>A0A927I226</accession>
<evidence type="ECO:0000313" key="2">
    <source>
        <dbReference type="Proteomes" id="UP000619295"/>
    </source>
</evidence>
<protein>
    <submittedName>
        <fullName evidence="1">Phage tail protein</fullName>
    </submittedName>
</protein>
<dbReference type="AlphaFoldDB" id="A0A927I226"/>
<evidence type="ECO:0000313" key="1">
    <source>
        <dbReference type="EMBL" id="MBD3847108.1"/>
    </source>
</evidence>
<comment type="caution">
    <text evidence="1">The sequence shown here is derived from an EMBL/GenBank/DDBJ whole genome shotgun (WGS) entry which is preliminary data.</text>
</comment>
<name>A0A927I226_9HYPH</name>
<dbReference type="Proteomes" id="UP000619295">
    <property type="component" value="Unassembled WGS sequence"/>
</dbReference>
<dbReference type="Pfam" id="PF06199">
    <property type="entry name" value="Phage_tail_2"/>
    <property type="match status" value="1"/>
</dbReference>
<dbReference type="EMBL" id="JACXWY010000009">
    <property type="protein sequence ID" value="MBD3847108.1"/>
    <property type="molecule type" value="Genomic_DNA"/>
</dbReference>
<gene>
    <name evidence="1" type="ORF">IED13_15470</name>
</gene>
<proteinExistence type="predicted"/>
<organism evidence="1 2">
    <name type="scientific">Bosea spartocytisi</name>
    <dbReference type="NCBI Taxonomy" id="2773451"/>
    <lineage>
        <taxon>Bacteria</taxon>
        <taxon>Pseudomonadati</taxon>
        <taxon>Pseudomonadota</taxon>
        <taxon>Alphaproteobacteria</taxon>
        <taxon>Hyphomicrobiales</taxon>
        <taxon>Boseaceae</taxon>
        <taxon>Bosea</taxon>
    </lineage>
</organism>
<reference evidence="1" key="1">
    <citation type="submission" date="2020-09" db="EMBL/GenBank/DDBJ databases">
        <title>Bosea spartocytisi sp. nov. a root nodule endophyte of Spartocytisus supranubius in the high mountain ecosystem fo the Teide National Park (Canary Islands, Spain).</title>
        <authorList>
            <person name="Pulido-Suarez L."/>
            <person name="Peix A."/>
            <person name="Igual J.M."/>
            <person name="Socas-Perez N."/>
            <person name="Velazquez E."/>
            <person name="Flores-Felix J.D."/>
            <person name="Leon-Barrios M."/>
        </authorList>
    </citation>
    <scope>NUCLEOTIDE SEQUENCE</scope>
    <source>
        <strain evidence="1">SSUT16</strain>
    </source>
</reference>
<dbReference type="RefSeq" id="WP_191124690.1">
    <property type="nucleotide sequence ID" value="NZ_JACXWY010000009.1"/>
</dbReference>
<sequence>MARPTTIRESKLLIKLGDGNTPETFSAPCGITTKSFNRSAEVNEFNVRDCADPDKPAWVERVKRALSSEITGSGLLARESLDVYEAALASDDPVNVQVVLDYAVGPRTYQGAYLVTALNIGAPEDELVNVEITLQSSGPVEPLP</sequence>